<dbReference type="GO" id="GO:0022627">
    <property type="term" value="C:cytosolic small ribosomal subunit"/>
    <property type="evidence" value="ECO:0007669"/>
    <property type="project" value="TreeGrafter"/>
</dbReference>
<keyword evidence="3 8" id="KW-0694">RNA-binding</keyword>
<organism evidence="11 12">
    <name type="scientific">Candidatus Uhrbacteria bacterium RIFCSPLOWO2_02_FULL_48_18</name>
    <dbReference type="NCBI Taxonomy" id="1802408"/>
    <lineage>
        <taxon>Bacteria</taxon>
        <taxon>Candidatus Uhriibacteriota</taxon>
    </lineage>
</organism>
<dbReference type="FunFam" id="3.30.300.20:FF:000001">
    <property type="entry name" value="30S ribosomal protein S3"/>
    <property type="match status" value="1"/>
</dbReference>
<evidence type="ECO:0000256" key="5">
    <source>
        <dbReference type="ARBA" id="ARBA00023274"/>
    </source>
</evidence>
<reference evidence="11 12" key="1">
    <citation type="journal article" date="2016" name="Nat. Commun.">
        <title>Thousands of microbial genomes shed light on interconnected biogeochemical processes in an aquifer system.</title>
        <authorList>
            <person name="Anantharaman K."/>
            <person name="Brown C.T."/>
            <person name="Hug L.A."/>
            <person name="Sharon I."/>
            <person name="Castelle C.J."/>
            <person name="Probst A.J."/>
            <person name="Thomas B.C."/>
            <person name="Singh A."/>
            <person name="Wilkins M.J."/>
            <person name="Karaoz U."/>
            <person name="Brodie E.L."/>
            <person name="Williams K.H."/>
            <person name="Hubbard S.S."/>
            <person name="Banfield J.F."/>
        </authorList>
    </citation>
    <scope>NUCLEOTIDE SEQUENCE [LARGE SCALE GENOMIC DNA]</scope>
</reference>
<evidence type="ECO:0000256" key="9">
    <source>
        <dbReference type="RuleBase" id="RU003624"/>
    </source>
</evidence>
<accession>A0A1F7V975</accession>
<dbReference type="InterPro" id="IPR004087">
    <property type="entry name" value="KH_dom"/>
</dbReference>
<evidence type="ECO:0000256" key="1">
    <source>
        <dbReference type="ARBA" id="ARBA00010761"/>
    </source>
</evidence>
<evidence type="ECO:0000256" key="6">
    <source>
        <dbReference type="ARBA" id="ARBA00024998"/>
    </source>
</evidence>
<comment type="subunit">
    <text evidence="8">Part of the 30S ribosomal subunit. Forms a tight complex with proteins S10 and S14.</text>
</comment>
<dbReference type="HAMAP" id="MF_01309_B">
    <property type="entry name" value="Ribosomal_uS3_B"/>
    <property type="match status" value="1"/>
</dbReference>
<dbReference type="Gene3D" id="3.30.1140.32">
    <property type="entry name" value="Ribosomal protein S3, C-terminal domain"/>
    <property type="match status" value="1"/>
</dbReference>
<gene>
    <name evidence="8" type="primary">rpsC</name>
    <name evidence="11" type="ORF">A3I41_05090</name>
</gene>
<dbReference type="Pfam" id="PF00189">
    <property type="entry name" value="Ribosomal_S3_C"/>
    <property type="match status" value="1"/>
</dbReference>
<evidence type="ECO:0000256" key="2">
    <source>
        <dbReference type="ARBA" id="ARBA00022730"/>
    </source>
</evidence>
<comment type="function">
    <text evidence="6 8">Binds the lower part of the 30S subunit head. Binds mRNA in the 70S ribosome, positioning it for translation.</text>
</comment>
<evidence type="ECO:0000313" key="11">
    <source>
        <dbReference type="EMBL" id="OGL86627.1"/>
    </source>
</evidence>
<sequence>MGNKVHPRGFRIGVTQGWDSLWFADSKNYVKLLQEDVMIRAHLMKTLKDALIDKVEIERTRQEIKITIYSAKPGIIIGRGGTGIEDLSKKIKTKFFAGKRVKLSINVKEVQNASLSSQVVGQQIAADIEKRMPFRRVMKGTLERVTKAGAKGVKVVISGRLNGSEIARREMLAQGKIPLHTLRSDIDYASVTARTIWGAIGIKVWINRGEVFDKKA</sequence>
<dbReference type="SUPFAM" id="SSF54814">
    <property type="entry name" value="Prokaryotic type KH domain (KH-domain type II)"/>
    <property type="match status" value="1"/>
</dbReference>
<protein>
    <recommendedName>
        <fullName evidence="7 8">Small ribosomal subunit protein uS3</fullName>
    </recommendedName>
</protein>
<name>A0A1F7V975_9BACT</name>
<dbReference type="InterPro" id="IPR009019">
    <property type="entry name" value="KH_sf_prok-type"/>
</dbReference>
<dbReference type="InterPro" id="IPR001351">
    <property type="entry name" value="Ribosomal_uS3_C"/>
</dbReference>
<dbReference type="Pfam" id="PF07650">
    <property type="entry name" value="KH_2"/>
    <property type="match status" value="1"/>
</dbReference>
<dbReference type="GO" id="GO:0003729">
    <property type="term" value="F:mRNA binding"/>
    <property type="evidence" value="ECO:0007669"/>
    <property type="project" value="UniProtKB-UniRule"/>
</dbReference>
<keyword evidence="5 8" id="KW-0687">Ribonucleoprotein</keyword>
<comment type="caution">
    <text evidence="11">The sequence shown here is derived from an EMBL/GenBank/DDBJ whole genome shotgun (WGS) entry which is preliminary data.</text>
</comment>
<proteinExistence type="inferred from homology"/>
<dbReference type="InterPro" id="IPR015946">
    <property type="entry name" value="KH_dom-like_a/b"/>
</dbReference>
<dbReference type="GO" id="GO:0019843">
    <property type="term" value="F:rRNA binding"/>
    <property type="evidence" value="ECO:0007669"/>
    <property type="project" value="UniProtKB-UniRule"/>
</dbReference>
<dbReference type="NCBIfam" id="TIGR01009">
    <property type="entry name" value="rpsC_bact"/>
    <property type="match status" value="1"/>
</dbReference>
<evidence type="ECO:0000256" key="4">
    <source>
        <dbReference type="ARBA" id="ARBA00022980"/>
    </source>
</evidence>
<dbReference type="CDD" id="cd02412">
    <property type="entry name" value="KH-II_30S_S3"/>
    <property type="match status" value="1"/>
</dbReference>
<keyword evidence="2 8" id="KW-0699">rRNA-binding</keyword>
<dbReference type="InterPro" id="IPR057258">
    <property type="entry name" value="Ribosomal_uS3"/>
</dbReference>
<dbReference type="InterPro" id="IPR018280">
    <property type="entry name" value="Ribosomal_uS3_CS"/>
</dbReference>
<dbReference type="PROSITE" id="PS50823">
    <property type="entry name" value="KH_TYPE_2"/>
    <property type="match status" value="1"/>
</dbReference>
<keyword evidence="4 8" id="KW-0689">Ribosomal protein</keyword>
<evidence type="ECO:0000256" key="8">
    <source>
        <dbReference type="HAMAP-Rule" id="MF_01309"/>
    </source>
</evidence>
<dbReference type="AlphaFoldDB" id="A0A1F7V975"/>
<evidence type="ECO:0000256" key="3">
    <source>
        <dbReference type="ARBA" id="ARBA00022884"/>
    </source>
</evidence>
<evidence type="ECO:0000256" key="7">
    <source>
        <dbReference type="ARBA" id="ARBA00035257"/>
    </source>
</evidence>
<dbReference type="SUPFAM" id="SSF54821">
    <property type="entry name" value="Ribosomal protein S3 C-terminal domain"/>
    <property type="match status" value="1"/>
</dbReference>
<feature type="domain" description="KH type-2" evidence="10">
    <location>
        <begin position="39"/>
        <end position="111"/>
    </location>
</feature>
<dbReference type="Gene3D" id="3.30.300.20">
    <property type="match status" value="1"/>
</dbReference>
<dbReference type="InterPro" id="IPR036419">
    <property type="entry name" value="Ribosomal_S3_C_sf"/>
</dbReference>
<dbReference type="PANTHER" id="PTHR11760">
    <property type="entry name" value="30S/40S RIBOSOMAL PROTEIN S3"/>
    <property type="match status" value="1"/>
</dbReference>
<dbReference type="Proteomes" id="UP000176593">
    <property type="component" value="Unassembled WGS sequence"/>
</dbReference>
<dbReference type="PANTHER" id="PTHR11760:SF19">
    <property type="entry name" value="SMALL RIBOSOMAL SUBUNIT PROTEIN US3C"/>
    <property type="match status" value="1"/>
</dbReference>
<dbReference type="GO" id="GO:0006412">
    <property type="term" value="P:translation"/>
    <property type="evidence" value="ECO:0007669"/>
    <property type="project" value="UniProtKB-UniRule"/>
</dbReference>
<dbReference type="EMBL" id="MGEQ01000008">
    <property type="protein sequence ID" value="OGL86627.1"/>
    <property type="molecule type" value="Genomic_DNA"/>
</dbReference>
<dbReference type="InterPro" id="IPR005704">
    <property type="entry name" value="Ribosomal_uS3_bac-typ"/>
</dbReference>
<dbReference type="InterPro" id="IPR004044">
    <property type="entry name" value="KH_dom_type_2"/>
</dbReference>
<dbReference type="GO" id="GO:0003735">
    <property type="term" value="F:structural constituent of ribosome"/>
    <property type="evidence" value="ECO:0007669"/>
    <property type="project" value="InterPro"/>
</dbReference>
<evidence type="ECO:0000313" key="12">
    <source>
        <dbReference type="Proteomes" id="UP000176593"/>
    </source>
</evidence>
<evidence type="ECO:0000259" key="10">
    <source>
        <dbReference type="PROSITE" id="PS50823"/>
    </source>
</evidence>
<dbReference type="PROSITE" id="PS00548">
    <property type="entry name" value="RIBOSOMAL_S3"/>
    <property type="match status" value="1"/>
</dbReference>
<comment type="similarity">
    <text evidence="1 8 9">Belongs to the universal ribosomal protein uS3 family.</text>
</comment>
<dbReference type="SMART" id="SM00322">
    <property type="entry name" value="KH"/>
    <property type="match status" value="1"/>
</dbReference>